<accession>A0A9D4WI15</accession>
<name>A0A9D4WI15_PEA</name>
<evidence type="ECO:0000313" key="2">
    <source>
        <dbReference type="Proteomes" id="UP001058974"/>
    </source>
</evidence>
<organism evidence="1 2">
    <name type="scientific">Pisum sativum</name>
    <name type="common">Garden pea</name>
    <name type="synonym">Lathyrus oleraceus</name>
    <dbReference type="NCBI Taxonomy" id="3888"/>
    <lineage>
        <taxon>Eukaryota</taxon>
        <taxon>Viridiplantae</taxon>
        <taxon>Streptophyta</taxon>
        <taxon>Embryophyta</taxon>
        <taxon>Tracheophyta</taxon>
        <taxon>Spermatophyta</taxon>
        <taxon>Magnoliopsida</taxon>
        <taxon>eudicotyledons</taxon>
        <taxon>Gunneridae</taxon>
        <taxon>Pentapetalae</taxon>
        <taxon>rosids</taxon>
        <taxon>fabids</taxon>
        <taxon>Fabales</taxon>
        <taxon>Fabaceae</taxon>
        <taxon>Papilionoideae</taxon>
        <taxon>50 kb inversion clade</taxon>
        <taxon>NPAAA clade</taxon>
        <taxon>Hologalegina</taxon>
        <taxon>IRL clade</taxon>
        <taxon>Fabeae</taxon>
        <taxon>Lathyrus</taxon>
    </lineage>
</organism>
<gene>
    <name evidence="1" type="ORF">KIW84_066437</name>
</gene>
<dbReference type="Gramene" id="Psat06G0643700-T1">
    <property type="protein sequence ID" value="KAI5401974.1"/>
    <property type="gene ID" value="KIW84_066437"/>
</dbReference>
<dbReference type="AlphaFoldDB" id="A0A9D4WI15"/>
<proteinExistence type="predicted"/>
<keyword evidence="2" id="KW-1185">Reference proteome</keyword>
<evidence type="ECO:0000313" key="1">
    <source>
        <dbReference type="EMBL" id="KAI5401974.1"/>
    </source>
</evidence>
<dbReference type="Proteomes" id="UP001058974">
    <property type="component" value="Chromosome 6"/>
</dbReference>
<sequence length="208" mass="23889">MAYQLKAKGKGKALSSISPLDLSRLFTTQSQQESKRKKNSGGLPERVYWSPVKFSLNDRMLHYSLAYVLVLRYSNHYTIIDSEMLLLYAIKNNIFVDWGHVILCHMLTHNEHADGLPYAHFITRIFHHFNVNLENEAHSDEEIKPPLNHPHLEDPAEQPSNQMIMDYLHGFRMDVMIKIGHLVSRMDQWELFQGGFPGGGSNADGDDI</sequence>
<dbReference type="EMBL" id="JAMSHJ010000006">
    <property type="protein sequence ID" value="KAI5401974.1"/>
    <property type="molecule type" value="Genomic_DNA"/>
</dbReference>
<protein>
    <submittedName>
        <fullName evidence="1">Uncharacterized protein</fullName>
    </submittedName>
</protein>
<reference evidence="1 2" key="1">
    <citation type="journal article" date="2022" name="Nat. Genet.">
        <title>Improved pea reference genome and pan-genome highlight genomic features and evolutionary characteristics.</title>
        <authorList>
            <person name="Yang T."/>
            <person name="Liu R."/>
            <person name="Luo Y."/>
            <person name="Hu S."/>
            <person name="Wang D."/>
            <person name="Wang C."/>
            <person name="Pandey M.K."/>
            <person name="Ge S."/>
            <person name="Xu Q."/>
            <person name="Li N."/>
            <person name="Li G."/>
            <person name="Huang Y."/>
            <person name="Saxena R.K."/>
            <person name="Ji Y."/>
            <person name="Li M."/>
            <person name="Yan X."/>
            <person name="He Y."/>
            <person name="Liu Y."/>
            <person name="Wang X."/>
            <person name="Xiang C."/>
            <person name="Varshney R.K."/>
            <person name="Ding H."/>
            <person name="Gao S."/>
            <person name="Zong X."/>
        </authorList>
    </citation>
    <scope>NUCLEOTIDE SEQUENCE [LARGE SCALE GENOMIC DNA]</scope>
    <source>
        <strain evidence="1 2">cv. Zhongwan 6</strain>
    </source>
</reference>
<comment type="caution">
    <text evidence="1">The sequence shown here is derived from an EMBL/GenBank/DDBJ whole genome shotgun (WGS) entry which is preliminary data.</text>
</comment>